<dbReference type="EMBL" id="CM029038">
    <property type="protein sequence ID" value="KAG2652210.1"/>
    <property type="molecule type" value="Genomic_DNA"/>
</dbReference>
<evidence type="ECO:0000256" key="2">
    <source>
        <dbReference type="ARBA" id="ARBA00022692"/>
    </source>
</evidence>
<feature type="transmembrane region" description="Helical" evidence="8">
    <location>
        <begin position="99"/>
        <end position="123"/>
    </location>
</feature>
<dbReference type="InterPro" id="IPR052222">
    <property type="entry name" value="DESIGUAL"/>
</dbReference>
<dbReference type="Pfam" id="PF06749">
    <property type="entry name" value="DUF1218"/>
    <property type="match status" value="1"/>
</dbReference>
<comment type="similarity">
    <text evidence="6">Belongs to the DESIGUAL family.</text>
</comment>
<evidence type="ECO:0000256" key="7">
    <source>
        <dbReference type="SAM" id="MobiDB-lite"/>
    </source>
</evidence>
<keyword evidence="5 8" id="KW-0472">Membrane</keyword>
<feature type="region of interest" description="Disordered" evidence="7">
    <location>
        <begin position="240"/>
        <end position="269"/>
    </location>
</feature>
<evidence type="ECO:0000256" key="3">
    <source>
        <dbReference type="ARBA" id="ARBA00022729"/>
    </source>
</evidence>
<accession>A0A8T0WWJ8</accession>
<feature type="compositionally biased region" description="Gly residues" evidence="7">
    <location>
        <begin position="258"/>
        <end position="269"/>
    </location>
</feature>
<evidence type="ECO:0000313" key="10">
    <source>
        <dbReference type="Proteomes" id="UP000823388"/>
    </source>
</evidence>
<dbReference type="Proteomes" id="UP000823388">
    <property type="component" value="Chromosome 1N"/>
</dbReference>
<feature type="transmembrane region" description="Helical" evidence="8">
    <location>
        <begin position="201"/>
        <end position="221"/>
    </location>
</feature>
<dbReference type="GO" id="GO:0012505">
    <property type="term" value="C:endomembrane system"/>
    <property type="evidence" value="ECO:0007669"/>
    <property type="project" value="UniProtKB-SubCell"/>
</dbReference>
<reference evidence="9" key="1">
    <citation type="submission" date="2020-05" db="EMBL/GenBank/DDBJ databases">
        <title>WGS assembly of Panicum virgatum.</title>
        <authorList>
            <person name="Lovell J.T."/>
            <person name="Jenkins J."/>
            <person name="Shu S."/>
            <person name="Juenger T.E."/>
            <person name="Schmutz J."/>
        </authorList>
    </citation>
    <scope>NUCLEOTIDE SEQUENCE</scope>
    <source>
        <strain evidence="9">AP13</strain>
    </source>
</reference>
<keyword evidence="3" id="KW-0732">Signal</keyword>
<evidence type="ECO:0000313" key="9">
    <source>
        <dbReference type="EMBL" id="KAG2652210.1"/>
    </source>
</evidence>
<gene>
    <name evidence="9" type="ORF">PVAP13_1NG335719</name>
</gene>
<keyword evidence="4 8" id="KW-1133">Transmembrane helix</keyword>
<name>A0A8T0WWJ8_PANVG</name>
<evidence type="ECO:0000256" key="1">
    <source>
        <dbReference type="ARBA" id="ARBA00004127"/>
    </source>
</evidence>
<comment type="caution">
    <text evidence="9">The sequence shown here is derived from an EMBL/GenBank/DDBJ whole genome shotgun (WGS) entry which is preliminary data.</text>
</comment>
<dbReference type="AlphaFoldDB" id="A0A8T0WWJ8"/>
<sequence length="269" mass="27863">MPVDQIRETRGSEHVLCCSLQLDISSFVHLSVSLPSFRLRQSDRRKASRYAMQKRAVVVSAAAAVLGLAAAVLGFAAEYFKHKAFVGSDAFRCEYRRTPAFGCGIAAALLSLAGVALVTAASGCFGRFGAAVAPAPARGTVRKVCAALAWLLAAAAAAMFTYGASRNAGGTGGFTAVRRRPGRSSDGRDFDFVCTELRDGVFVSASLAAAAGIACAIAAYVDALRQRDQMATLGVALGQPQWSSQPPHPAPVAYPPYGGYGGKQPAGAA</sequence>
<feature type="transmembrane region" description="Helical" evidence="8">
    <location>
        <begin position="56"/>
        <end position="79"/>
    </location>
</feature>
<dbReference type="InterPro" id="IPR009606">
    <property type="entry name" value="DEAL/Modifying_wall_lignin1/2"/>
</dbReference>
<comment type="subcellular location">
    <subcellularLocation>
        <location evidence="1">Endomembrane system</location>
        <topology evidence="1">Multi-pass membrane protein</topology>
    </subcellularLocation>
</comment>
<dbReference type="PANTHER" id="PTHR31769">
    <property type="entry name" value="OS07G0462200 PROTEIN-RELATED"/>
    <property type="match status" value="1"/>
</dbReference>
<keyword evidence="10" id="KW-1185">Reference proteome</keyword>
<evidence type="ECO:0000256" key="6">
    <source>
        <dbReference type="ARBA" id="ARBA00029467"/>
    </source>
</evidence>
<evidence type="ECO:0000256" key="8">
    <source>
        <dbReference type="SAM" id="Phobius"/>
    </source>
</evidence>
<evidence type="ECO:0000256" key="5">
    <source>
        <dbReference type="ARBA" id="ARBA00023136"/>
    </source>
</evidence>
<proteinExistence type="inferred from homology"/>
<organism evidence="9 10">
    <name type="scientific">Panicum virgatum</name>
    <name type="common">Blackwell switchgrass</name>
    <dbReference type="NCBI Taxonomy" id="38727"/>
    <lineage>
        <taxon>Eukaryota</taxon>
        <taxon>Viridiplantae</taxon>
        <taxon>Streptophyta</taxon>
        <taxon>Embryophyta</taxon>
        <taxon>Tracheophyta</taxon>
        <taxon>Spermatophyta</taxon>
        <taxon>Magnoliopsida</taxon>
        <taxon>Liliopsida</taxon>
        <taxon>Poales</taxon>
        <taxon>Poaceae</taxon>
        <taxon>PACMAD clade</taxon>
        <taxon>Panicoideae</taxon>
        <taxon>Panicodae</taxon>
        <taxon>Paniceae</taxon>
        <taxon>Panicinae</taxon>
        <taxon>Panicum</taxon>
        <taxon>Panicum sect. Hiantes</taxon>
    </lineage>
</organism>
<keyword evidence="2 8" id="KW-0812">Transmembrane</keyword>
<feature type="transmembrane region" description="Helical" evidence="8">
    <location>
        <begin position="144"/>
        <end position="164"/>
    </location>
</feature>
<protein>
    <submittedName>
        <fullName evidence="9">Uncharacterized protein</fullName>
    </submittedName>
</protein>
<evidence type="ECO:0000256" key="4">
    <source>
        <dbReference type="ARBA" id="ARBA00022989"/>
    </source>
</evidence>